<comment type="caution">
    <text evidence="2">The sequence shown here is derived from an EMBL/GenBank/DDBJ whole genome shotgun (WGS) entry which is preliminary data.</text>
</comment>
<dbReference type="Pfam" id="PF19746">
    <property type="entry name" value="DUF6233"/>
    <property type="match status" value="1"/>
</dbReference>
<name>A0A940Y0B5_9ACTN</name>
<protein>
    <submittedName>
        <fullName evidence="2">Uncharacterized protein</fullName>
    </submittedName>
</protein>
<dbReference type="Proteomes" id="UP000677413">
    <property type="component" value="Unassembled WGS sequence"/>
</dbReference>
<evidence type="ECO:0000313" key="3">
    <source>
        <dbReference type="Proteomes" id="UP000677413"/>
    </source>
</evidence>
<reference evidence="2 3" key="1">
    <citation type="submission" date="2021-04" db="EMBL/GenBank/DDBJ databases">
        <authorList>
            <person name="Tang X."/>
            <person name="Zhou X."/>
            <person name="Chen X."/>
            <person name="Cernava T."/>
            <person name="Zhang C."/>
        </authorList>
    </citation>
    <scope>NUCLEOTIDE SEQUENCE [LARGE SCALE GENOMIC DNA]</scope>
    <source>
        <strain evidence="2 3">BH-SS-21</strain>
    </source>
</reference>
<dbReference type="RefSeq" id="WP_210889468.1">
    <property type="nucleotide sequence ID" value="NZ_JAGPYQ010000001.1"/>
</dbReference>
<organism evidence="2 3">
    <name type="scientific">Streptomyces liliiviolaceus</name>
    <dbReference type="NCBI Taxonomy" id="2823109"/>
    <lineage>
        <taxon>Bacteria</taxon>
        <taxon>Bacillati</taxon>
        <taxon>Actinomycetota</taxon>
        <taxon>Actinomycetes</taxon>
        <taxon>Kitasatosporales</taxon>
        <taxon>Streptomycetaceae</taxon>
        <taxon>Streptomyces</taxon>
    </lineage>
</organism>
<gene>
    <name evidence="2" type="ORF">J8N05_33655</name>
</gene>
<evidence type="ECO:0000256" key="1">
    <source>
        <dbReference type="SAM" id="MobiDB-lite"/>
    </source>
</evidence>
<keyword evidence="3" id="KW-1185">Reference proteome</keyword>
<feature type="region of interest" description="Disordered" evidence="1">
    <location>
        <begin position="37"/>
        <end position="89"/>
    </location>
</feature>
<feature type="compositionally biased region" description="Pro residues" evidence="1">
    <location>
        <begin position="46"/>
        <end position="56"/>
    </location>
</feature>
<dbReference type="EMBL" id="JAGPYQ010000001">
    <property type="protein sequence ID" value="MBQ0853118.1"/>
    <property type="molecule type" value="Genomic_DNA"/>
</dbReference>
<accession>A0A940Y0B5</accession>
<sequence length="119" mass="12975">MSDKVPRLDRLRSVREWLAWQLRRTDDTIAELERQEAAAARAARTPPLPASAPAPAPGWKLALRRAGGRPAPDAVHTSDCGMAGKNTRPLPREQALRALTEDGISACPYCRPDNDLGVL</sequence>
<proteinExistence type="predicted"/>
<dbReference type="AlphaFoldDB" id="A0A940Y0B5"/>
<evidence type="ECO:0000313" key="2">
    <source>
        <dbReference type="EMBL" id="MBQ0853118.1"/>
    </source>
</evidence>
<dbReference type="InterPro" id="IPR046200">
    <property type="entry name" value="DUF6233"/>
</dbReference>